<dbReference type="Gene3D" id="3.40.630.10">
    <property type="entry name" value="Zn peptidases"/>
    <property type="match status" value="1"/>
</dbReference>
<dbReference type="InterPro" id="IPR010964">
    <property type="entry name" value="M20A_pepV-rel"/>
</dbReference>
<dbReference type="PANTHER" id="PTHR43808:SF31">
    <property type="entry name" value="N-ACETYL-L-CITRULLINE DEACETYLASE"/>
    <property type="match status" value="1"/>
</dbReference>
<sequence length="467" mass="51525">MTIDWQKQAEKYRDQYLSDLKELISIPSVRDDEHKTDDYPLGEGPAKALQKFLSFGERDGFTVKNLDNLVGYIEYGSGEQTFAMQSHADVMPAGDGWETNPFEMTEKNGNLYGRGTSDDKGPGLAAYYGLRMLKDNGILPKMKIRLIIGTDEESDWTGMKHYFEVEPQPTLGFSPDAEFPLINGEKGNAAYETTFGKTNGAEYTLKEFDSGLRTNMVPGNATALIETDNNEKFVDAFTDFLDKQPLSGDIKATGDGIAVHLIGKQAHAMAPENGINAGTYLAAFLNQFNFEGAAKQFLSFIAEYLHDDTRAHKIGVNHVDDVMGELTMNVGIMKFDFRTGGLVNTNFRYPKGINDTQILQALLKVADKLGGEVKEISHMVPHYVDPDDPIVKTLLAVYAQQTGAKDVKPEVVGGGTYARMMPRGVAFGALFPGTQDTMHQANEFQPINDLLKAMAIYGQSIYELTAK</sequence>
<gene>
    <name evidence="9" type="ORF">FD41_GL002337</name>
</gene>
<dbReference type="PANTHER" id="PTHR43808">
    <property type="entry name" value="ACETYLORNITHINE DEACETYLASE"/>
    <property type="match status" value="1"/>
</dbReference>
<name>A0A0R1VX58_9LACO</name>
<dbReference type="Gene3D" id="3.30.70.360">
    <property type="match status" value="2"/>
</dbReference>
<dbReference type="PROSITE" id="PS00759">
    <property type="entry name" value="ARGE_DAPE_CPG2_2"/>
    <property type="match status" value="1"/>
</dbReference>
<dbReference type="Proteomes" id="UP000051966">
    <property type="component" value="Unassembled WGS sequence"/>
</dbReference>
<dbReference type="EMBL" id="AZFY01000034">
    <property type="protein sequence ID" value="KRM10151.1"/>
    <property type="molecule type" value="Genomic_DNA"/>
</dbReference>
<dbReference type="NCBIfam" id="TIGR01887">
    <property type="entry name" value="dipeptidaselike"/>
    <property type="match status" value="1"/>
</dbReference>
<evidence type="ECO:0000256" key="5">
    <source>
        <dbReference type="ARBA" id="ARBA00022801"/>
    </source>
</evidence>
<reference evidence="9 10" key="1">
    <citation type="journal article" date="2015" name="Genome Announc.">
        <title>Expanding the biotechnology potential of lactobacilli through comparative genomics of 213 strains and associated genera.</title>
        <authorList>
            <person name="Sun Z."/>
            <person name="Harris H.M."/>
            <person name="McCann A."/>
            <person name="Guo C."/>
            <person name="Argimon S."/>
            <person name="Zhang W."/>
            <person name="Yang X."/>
            <person name="Jeffery I.B."/>
            <person name="Cooney J.C."/>
            <person name="Kagawa T.F."/>
            <person name="Liu W."/>
            <person name="Song Y."/>
            <person name="Salvetti E."/>
            <person name="Wrobel A."/>
            <person name="Rasinkangas P."/>
            <person name="Parkhill J."/>
            <person name="Rea M.C."/>
            <person name="O'Sullivan O."/>
            <person name="Ritari J."/>
            <person name="Douillard F.P."/>
            <person name="Paul Ross R."/>
            <person name="Yang R."/>
            <person name="Briner A.E."/>
            <person name="Felis G.E."/>
            <person name="de Vos W.M."/>
            <person name="Barrangou R."/>
            <person name="Klaenhammer T.R."/>
            <person name="Caufield P.W."/>
            <person name="Cui Y."/>
            <person name="Zhang H."/>
            <person name="O'Toole P.W."/>
        </authorList>
    </citation>
    <scope>NUCLEOTIDE SEQUENCE [LARGE SCALE GENOMIC DNA]</scope>
    <source>
        <strain evidence="9 10">DSM 18382</strain>
    </source>
</reference>
<proteinExistence type="inferred from homology"/>
<comment type="cofactor">
    <cofactor evidence="1">
        <name>Zn(2+)</name>
        <dbReference type="ChEBI" id="CHEBI:29105"/>
    </cofactor>
</comment>
<dbReference type="RefSeq" id="WP_053358800.1">
    <property type="nucleotide sequence ID" value="NZ_AZFY01000034.1"/>
</dbReference>
<keyword evidence="4" id="KW-0479">Metal-binding</keyword>
<evidence type="ECO:0000256" key="1">
    <source>
        <dbReference type="ARBA" id="ARBA00001947"/>
    </source>
</evidence>
<dbReference type="OrthoDB" id="9761532at2"/>
<keyword evidence="3" id="KW-0645">Protease</keyword>
<keyword evidence="5" id="KW-0378">Hydrolase</keyword>
<dbReference type="Pfam" id="PF01546">
    <property type="entry name" value="Peptidase_M20"/>
    <property type="match status" value="1"/>
</dbReference>
<keyword evidence="6" id="KW-0862">Zinc</keyword>
<dbReference type="GO" id="GO:0006526">
    <property type="term" value="P:L-arginine biosynthetic process"/>
    <property type="evidence" value="ECO:0007669"/>
    <property type="project" value="TreeGrafter"/>
</dbReference>
<evidence type="ECO:0000256" key="7">
    <source>
        <dbReference type="ARBA" id="ARBA00022997"/>
    </source>
</evidence>
<dbReference type="GO" id="GO:0008237">
    <property type="term" value="F:metallopeptidase activity"/>
    <property type="evidence" value="ECO:0007669"/>
    <property type="project" value="UniProtKB-KW"/>
</dbReference>
<evidence type="ECO:0000256" key="4">
    <source>
        <dbReference type="ARBA" id="ARBA00022723"/>
    </source>
</evidence>
<dbReference type="SUPFAM" id="SSF53187">
    <property type="entry name" value="Zn-dependent exopeptidases"/>
    <property type="match status" value="1"/>
</dbReference>
<dbReference type="CDD" id="cd03888">
    <property type="entry name" value="M20_PepV"/>
    <property type="match status" value="1"/>
</dbReference>
<evidence type="ECO:0000256" key="2">
    <source>
        <dbReference type="ARBA" id="ARBA00006247"/>
    </source>
</evidence>
<dbReference type="GO" id="GO:0016805">
    <property type="term" value="F:dipeptidase activity"/>
    <property type="evidence" value="ECO:0007669"/>
    <property type="project" value="UniProtKB-KW"/>
</dbReference>
<evidence type="ECO:0000313" key="9">
    <source>
        <dbReference type="EMBL" id="KRM10151.1"/>
    </source>
</evidence>
<dbReference type="GO" id="GO:0006508">
    <property type="term" value="P:proteolysis"/>
    <property type="evidence" value="ECO:0007669"/>
    <property type="project" value="UniProtKB-KW"/>
</dbReference>
<dbReference type="InterPro" id="IPR001261">
    <property type="entry name" value="ArgE/DapE_CS"/>
</dbReference>
<dbReference type="GO" id="GO:0008270">
    <property type="term" value="F:zinc ion binding"/>
    <property type="evidence" value="ECO:0007669"/>
    <property type="project" value="InterPro"/>
</dbReference>
<dbReference type="PATRIC" id="fig|1423743.5.peg.2398"/>
<dbReference type="AlphaFoldDB" id="A0A0R1VX58"/>
<keyword evidence="10" id="KW-1185">Reference proteome</keyword>
<dbReference type="SUPFAM" id="SSF55031">
    <property type="entry name" value="Bacterial exopeptidase dimerisation domain"/>
    <property type="match status" value="1"/>
</dbReference>
<accession>A0A0R1VX58</accession>
<evidence type="ECO:0000256" key="3">
    <source>
        <dbReference type="ARBA" id="ARBA00022670"/>
    </source>
</evidence>
<keyword evidence="7" id="KW-0224">Dipeptidase</keyword>
<comment type="caution">
    <text evidence="9">The sequence shown here is derived from an EMBL/GenBank/DDBJ whole genome shotgun (WGS) entry which is preliminary data.</text>
</comment>
<keyword evidence="8" id="KW-0482">Metalloprotease</keyword>
<dbReference type="InterPro" id="IPR002933">
    <property type="entry name" value="Peptidase_M20"/>
</dbReference>
<dbReference type="NCBIfam" id="NF005591">
    <property type="entry name" value="PRK07318.1"/>
    <property type="match status" value="1"/>
</dbReference>
<evidence type="ECO:0000256" key="8">
    <source>
        <dbReference type="ARBA" id="ARBA00023049"/>
    </source>
</evidence>
<dbReference type="InterPro" id="IPR050072">
    <property type="entry name" value="Peptidase_M20A"/>
</dbReference>
<evidence type="ECO:0000313" key="10">
    <source>
        <dbReference type="Proteomes" id="UP000051966"/>
    </source>
</evidence>
<dbReference type="InterPro" id="IPR036264">
    <property type="entry name" value="Bact_exopeptidase_dim_dom"/>
</dbReference>
<organism evidence="9 10">
    <name type="scientific">Lentilactobacillus farraginis DSM 18382 = JCM 14108</name>
    <dbReference type="NCBI Taxonomy" id="1423743"/>
    <lineage>
        <taxon>Bacteria</taxon>
        <taxon>Bacillati</taxon>
        <taxon>Bacillota</taxon>
        <taxon>Bacilli</taxon>
        <taxon>Lactobacillales</taxon>
        <taxon>Lactobacillaceae</taxon>
        <taxon>Lentilactobacillus</taxon>
    </lineage>
</organism>
<dbReference type="GO" id="GO:0008777">
    <property type="term" value="F:acetylornithine deacetylase activity"/>
    <property type="evidence" value="ECO:0007669"/>
    <property type="project" value="TreeGrafter"/>
</dbReference>
<evidence type="ECO:0000256" key="6">
    <source>
        <dbReference type="ARBA" id="ARBA00022833"/>
    </source>
</evidence>
<protein>
    <submittedName>
        <fullName evidence="9">M20 family peptidase PepV</fullName>
    </submittedName>
</protein>
<comment type="similarity">
    <text evidence="2">Belongs to the peptidase M20A family.</text>
</comment>